<keyword evidence="1" id="KW-0732">Signal</keyword>
<dbReference type="AlphaFoldDB" id="A0A2A5ATQ6"/>
<protein>
    <submittedName>
        <fullName evidence="2">Uncharacterized protein</fullName>
    </submittedName>
</protein>
<comment type="caution">
    <text evidence="2">The sequence shown here is derived from an EMBL/GenBank/DDBJ whole genome shotgun (WGS) entry which is preliminary data.</text>
</comment>
<gene>
    <name evidence="2" type="ORF">COA96_13870</name>
</gene>
<evidence type="ECO:0000313" key="2">
    <source>
        <dbReference type="EMBL" id="PCJ22625.1"/>
    </source>
</evidence>
<reference evidence="3" key="1">
    <citation type="submission" date="2017-08" db="EMBL/GenBank/DDBJ databases">
        <title>A dynamic microbial community with high functional redundancy inhabits the cold, oxic subseafloor aquifer.</title>
        <authorList>
            <person name="Tully B.J."/>
            <person name="Wheat C.G."/>
            <person name="Glazer B.T."/>
            <person name="Huber J.A."/>
        </authorList>
    </citation>
    <scope>NUCLEOTIDE SEQUENCE [LARGE SCALE GENOMIC DNA]</scope>
</reference>
<evidence type="ECO:0000313" key="3">
    <source>
        <dbReference type="Proteomes" id="UP000218327"/>
    </source>
</evidence>
<accession>A0A2A5ATQ6</accession>
<sequence>MKPVKTIITLVAVSLFMSSLQAHHIESDDLDIDSRTSLEGKIVDVEWINPHVIIHIEVLNDYGVKQLWLVQADTPNSLLRSGLNRQSFSAQRNVILDVYPSVSTNCAVTCLSYGISITFKDNRTLPLSRLNDISI</sequence>
<dbReference type="Pfam" id="PF19649">
    <property type="entry name" value="DUF6152"/>
    <property type="match status" value="1"/>
</dbReference>
<feature type="chain" id="PRO_5012562785" evidence="1">
    <location>
        <begin position="25"/>
        <end position="135"/>
    </location>
</feature>
<name>A0A2A5ATQ6_9GAMM</name>
<dbReference type="InterPro" id="IPR046150">
    <property type="entry name" value="DUF6152"/>
</dbReference>
<proteinExistence type="predicted"/>
<evidence type="ECO:0000256" key="1">
    <source>
        <dbReference type="SAM" id="SignalP"/>
    </source>
</evidence>
<dbReference type="EMBL" id="NVVJ01000055">
    <property type="protein sequence ID" value="PCJ22625.1"/>
    <property type="molecule type" value="Genomic_DNA"/>
</dbReference>
<dbReference type="Proteomes" id="UP000218327">
    <property type="component" value="Unassembled WGS sequence"/>
</dbReference>
<feature type="signal peptide" evidence="1">
    <location>
        <begin position="1"/>
        <end position="24"/>
    </location>
</feature>
<organism evidence="2 3">
    <name type="scientific">SAR86 cluster bacterium</name>
    <dbReference type="NCBI Taxonomy" id="2030880"/>
    <lineage>
        <taxon>Bacteria</taxon>
        <taxon>Pseudomonadati</taxon>
        <taxon>Pseudomonadota</taxon>
        <taxon>Gammaproteobacteria</taxon>
        <taxon>SAR86 cluster</taxon>
    </lineage>
</organism>